<dbReference type="Gene3D" id="3.40.80.10">
    <property type="entry name" value="Peptidoglycan recognition protein-like"/>
    <property type="match status" value="1"/>
</dbReference>
<evidence type="ECO:0000313" key="7">
    <source>
        <dbReference type="EMBL" id="GAA2651064.1"/>
    </source>
</evidence>
<feature type="compositionally biased region" description="Gly residues" evidence="5">
    <location>
        <begin position="9"/>
        <end position="25"/>
    </location>
</feature>
<dbReference type="CDD" id="cd06583">
    <property type="entry name" value="PGRP"/>
    <property type="match status" value="1"/>
</dbReference>
<comment type="catalytic activity">
    <reaction evidence="1">
        <text>Hydrolyzes the link between N-acetylmuramoyl residues and L-amino acid residues in certain cell-wall glycopeptides.</text>
        <dbReference type="EC" id="3.5.1.28"/>
    </reaction>
</comment>
<organism evidence="7 8">
    <name type="scientific">Streptomyces lunalinharesii</name>
    <dbReference type="NCBI Taxonomy" id="333384"/>
    <lineage>
        <taxon>Bacteria</taxon>
        <taxon>Bacillati</taxon>
        <taxon>Actinomycetota</taxon>
        <taxon>Actinomycetes</taxon>
        <taxon>Kitasatosporales</taxon>
        <taxon>Streptomycetaceae</taxon>
        <taxon>Streptomyces</taxon>
    </lineage>
</organism>
<reference evidence="7 8" key="1">
    <citation type="journal article" date="2019" name="Int. J. Syst. Evol. Microbiol.">
        <title>The Global Catalogue of Microorganisms (GCM) 10K type strain sequencing project: providing services to taxonomists for standard genome sequencing and annotation.</title>
        <authorList>
            <consortium name="The Broad Institute Genomics Platform"/>
            <consortium name="The Broad Institute Genome Sequencing Center for Infectious Disease"/>
            <person name="Wu L."/>
            <person name="Ma J."/>
        </authorList>
    </citation>
    <scope>NUCLEOTIDE SEQUENCE [LARGE SCALE GENOMIC DNA]</scope>
    <source>
        <strain evidence="7 8">JCM 16374</strain>
    </source>
</reference>
<dbReference type="Pfam" id="PF01510">
    <property type="entry name" value="Amidase_2"/>
    <property type="match status" value="1"/>
</dbReference>
<dbReference type="EMBL" id="BAAARK010000003">
    <property type="protein sequence ID" value="GAA2651064.1"/>
    <property type="molecule type" value="Genomic_DNA"/>
</dbReference>
<proteinExistence type="predicted"/>
<evidence type="ECO:0000256" key="3">
    <source>
        <dbReference type="ARBA" id="ARBA00022801"/>
    </source>
</evidence>
<dbReference type="InterPro" id="IPR036505">
    <property type="entry name" value="Amidase/PGRP_sf"/>
</dbReference>
<keyword evidence="3" id="KW-0378">Hydrolase</keyword>
<evidence type="ECO:0000256" key="1">
    <source>
        <dbReference type="ARBA" id="ARBA00001561"/>
    </source>
</evidence>
<keyword evidence="8" id="KW-1185">Reference proteome</keyword>
<evidence type="ECO:0000256" key="5">
    <source>
        <dbReference type="SAM" id="MobiDB-lite"/>
    </source>
</evidence>
<feature type="compositionally biased region" description="Acidic residues" evidence="5">
    <location>
        <begin position="103"/>
        <end position="114"/>
    </location>
</feature>
<dbReference type="InterPro" id="IPR002502">
    <property type="entry name" value="Amidase_domain"/>
</dbReference>
<feature type="compositionally biased region" description="Low complexity" evidence="5">
    <location>
        <begin position="75"/>
        <end position="84"/>
    </location>
</feature>
<dbReference type="SMART" id="SM00644">
    <property type="entry name" value="Ami_2"/>
    <property type="match status" value="1"/>
</dbReference>
<gene>
    <name evidence="7" type="ORF">GCM10009864_13850</name>
</gene>
<feature type="compositionally biased region" description="Basic and acidic residues" evidence="5">
    <location>
        <begin position="85"/>
        <end position="94"/>
    </location>
</feature>
<dbReference type="SUPFAM" id="SSF55846">
    <property type="entry name" value="N-acetylmuramoyl-L-alanine amidase-like"/>
    <property type="match status" value="1"/>
</dbReference>
<dbReference type="Proteomes" id="UP001500994">
    <property type="component" value="Unassembled WGS sequence"/>
</dbReference>
<name>A0ABN3RF11_9ACTN</name>
<evidence type="ECO:0000259" key="6">
    <source>
        <dbReference type="SMART" id="SM00644"/>
    </source>
</evidence>
<feature type="region of interest" description="Disordered" evidence="5">
    <location>
        <begin position="1"/>
        <end position="120"/>
    </location>
</feature>
<feature type="compositionally biased region" description="Basic and acidic residues" evidence="5">
    <location>
        <begin position="63"/>
        <end position="74"/>
    </location>
</feature>
<evidence type="ECO:0000256" key="4">
    <source>
        <dbReference type="ARBA" id="ARBA00023316"/>
    </source>
</evidence>
<dbReference type="InterPro" id="IPR051206">
    <property type="entry name" value="NAMLAA_amidase_2"/>
</dbReference>
<protein>
    <recommendedName>
        <fullName evidence="2">N-acetylmuramoyl-L-alanine amidase</fullName>
        <ecNumber evidence="2">3.5.1.28</ecNumber>
    </recommendedName>
</protein>
<evidence type="ECO:0000256" key="2">
    <source>
        <dbReference type="ARBA" id="ARBA00011901"/>
    </source>
</evidence>
<evidence type="ECO:0000313" key="8">
    <source>
        <dbReference type="Proteomes" id="UP001500994"/>
    </source>
</evidence>
<dbReference type="PANTHER" id="PTHR30417:SF1">
    <property type="entry name" value="N-ACETYLMURAMOYL-L-ALANINE AMIDASE AMID"/>
    <property type="match status" value="1"/>
</dbReference>
<dbReference type="EC" id="3.5.1.28" evidence="2"/>
<comment type="caution">
    <text evidence="7">The sequence shown here is derived from an EMBL/GenBank/DDBJ whole genome shotgun (WGS) entry which is preliminary data.</text>
</comment>
<feature type="domain" description="N-acetylmuramoyl-L-alanine amidase" evidence="6">
    <location>
        <begin position="184"/>
        <end position="314"/>
    </location>
</feature>
<dbReference type="PANTHER" id="PTHR30417">
    <property type="entry name" value="N-ACETYLMURAMOYL-L-ALANINE AMIDASE AMID"/>
    <property type="match status" value="1"/>
</dbReference>
<sequence length="337" mass="35554">MDPGDVVAGLGGTGRGDGGVHTTGHGGEDAEAAGSGGISHSPPRVDGTGTRPESVVENMAATDEARDEVRRPAAGERGPAAGERGPVDGERDGGRPGAAEAETGPEDGSEEGPDDGGRSAGRRLTRRRALLLGGGAAVAAGAAAVAAREELASWWWRLPGNGRPRKEGEVDFTGAQWSAASPANYRRASRPDDYTVDRVVVHVVQGSFATALKVFRDPFHEASAHYVVRGDGHVAQTVRELDVAFHAGNRGYNERSVGIEHAGFVDRPESFTAEMYAASARLTAGICRRYAFPADREHVVGHVEVPGTDHTDPGPHWDWDRYLALVRAQLRRPAGRA</sequence>
<keyword evidence="4" id="KW-0961">Cell wall biogenesis/degradation</keyword>
<accession>A0ABN3RF11</accession>